<dbReference type="EMBL" id="UINC01027503">
    <property type="protein sequence ID" value="SVB06853.1"/>
    <property type="molecule type" value="Genomic_DNA"/>
</dbReference>
<evidence type="ECO:0000313" key="1">
    <source>
        <dbReference type="EMBL" id="SVB06853.1"/>
    </source>
</evidence>
<gene>
    <name evidence="1" type="ORF">METZ01_LOCUS159707</name>
</gene>
<organism evidence="1">
    <name type="scientific">marine metagenome</name>
    <dbReference type="NCBI Taxonomy" id="408172"/>
    <lineage>
        <taxon>unclassified sequences</taxon>
        <taxon>metagenomes</taxon>
        <taxon>ecological metagenomes</taxon>
    </lineage>
</organism>
<sequence length="37" mass="4179">MQLSISKILSDIASIFSAEYTFLTFSENFAFISDLDI</sequence>
<reference evidence="1" key="1">
    <citation type="submission" date="2018-05" db="EMBL/GenBank/DDBJ databases">
        <authorList>
            <person name="Lanie J.A."/>
            <person name="Ng W.-L."/>
            <person name="Kazmierczak K.M."/>
            <person name="Andrzejewski T.M."/>
            <person name="Davidsen T.M."/>
            <person name="Wayne K.J."/>
            <person name="Tettelin H."/>
            <person name="Glass J.I."/>
            <person name="Rusch D."/>
            <person name="Podicherti R."/>
            <person name="Tsui H.-C.T."/>
            <person name="Winkler M.E."/>
        </authorList>
    </citation>
    <scope>NUCLEOTIDE SEQUENCE</scope>
</reference>
<proteinExistence type="predicted"/>
<name>A0A382B0R3_9ZZZZ</name>
<dbReference type="AlphaFoldDB" id="A0A382B0R3"/>
<accession>A0A382B0R3</accession>
<protein>
    <submittedName>
        <fullName evidence="1">Uncharacterized protein</fullName>
    </submittedName>
</protein>